<evidence type="ECO:0000256" key="1">
    <source>
        <dbReference type="ARBA" id="ARBA00004123"/>
    </source>
</evidence>
<keyword evidence="5" id="KW-0539">Nucleus</keyword>
<evidence type="ECO:0000256" key="2">
    <source>
        <dbReference type="ARBA" id="ARBA00022723"/>
    </source>
</evidence>
<dbReference type="PANTHER" id="PTHR12083">
    <property type="entry name" value="BIFUNCTIONAL POLYNUCLEOTIDE PHOSPHATASE/KINASE"/>
    <property type="match status" value="1"/>
</dbReference>
<feature type="domain" description="PARP-type" evidence="7">
    <location>
        <begin position="106"/>
        <end position="187"/>
    </location>
</feature>
<dbReference type="GO" id="GO:0046403">
    <property type="term" value="F:polynucleotide 3'-phosphatase activity"/>
    <property type="evidence" value="ECO:0007669"/>
    <property type="project" value="TreeGrafter"/>
</dbReference>
<evidence type="ECO:0000256" key="3">
    <source>
        <dbReference type="ARBA" id="ARBA00022771"/>
    </source>
</evidence>
<keyword evidence="4" id="KW-0862">Zinc</keyword>
<dbReference type="GO" id="GO:0046404">
    <property type="term" value="F:ATP-dependent polydeoxyribonucleotide 5'-hydroxyl-kinase activity"/>
    <property type="evidence" value="ECO:0007669"/>
    <property type="project" value="TreeGrafter"/>
</dbReference>
<keyword evidence="2" id="KW-0479">Metal-binding</keyword>
<feature type="region of interest" description="Disordered" evidence="6">
    <location>
        <begin position="184"/>
        <end position="216"/>
    </location>
</feature>
<dbReference type="InterPro" id="IPR049296">
    <property type="entry name" value="PARP1-like_PADR1_N"/>
</dbReference>
<dbReference type="OrthoDB" id="429950at2759"/>
<dbReference type="Proteomes" id="UP000276133">
    <property type="component" value="Unassembled WGS sequence"/>
</dbReference>
<dbReference type="InterPro" id="IPR036957">
    <property type="entry name" value="Znf_PARP_sf"/>
</dbReference>
<organism evidence="8 9">
    <name type="scientific">Brachionus plicatilis</name>
    <name type="common">Marine rotifer</name>
    <name type="synonym">Brachionus muelleri</name>
    <dbReference type="NCBI Taxonomy" id="10195"/>
    <lineage>
        <taxon>Eukaryota</taxon>
        <taxon>Metazoa</taxon>
        <taxon>Spiralia</taxon>
        <taxon>Gnathifera</taxon>
        <taxon>Rotifera</taxon>
        <taxon>Eurotatoria</taxon>
        <taxon>Monogononta</taxon>
        <taxon>Pseudotrocha</taxon>
        <taxon>Ploima</taxon>
        <taxon>Brachionidae</taxon>
        <taxon>Brachionus</taxon>
    </lineage>
</organism>
<comment type="caution">
    <text evidence="8">The sequence shown here is derived from an EMBL/GenBank/DDBJ whole genome shotgun (WGS) entry which is preliminary data.</text>
</comment>
<dbReference type="EMBL" id="REGN01000754">
    <property type="protein sequence ID" value="RNA39364.1"/>
    <property type="molecule type" value="Genomic_DNA"/>
</dbReference>
<dbReference type="SUPFAM" id="SSF57716">
    <property type="entry name" value="Glucocorticoid receptor-like (DNA-binding domain)"/>
    <property type="match status" value="2"/>
</dbReference>
<comment type="subcellular location">
    <subcellularLocation>
        <location evidence="1">Nucleus</location>
    </subcellularLocation>
</comment>
<dbReference type="SMART" id="SM01336">
    <property type="entry name" value="zf-PARP"/>
    <property type="match status" value="2"/>
</dbReference>
<evidence type="ECO:0000259" key="7">
    <source>
        <dbReference type="PROSITE" id="PS50064"/>
    </source>
</evidence>
<dbReference type="STRING" id="10195.A0A3M7SU77"/>
<feature type="compositionally biased region" description="Basic and acidic residues" evidence="6">
    <location>
        <begin position="203"/>
        <end position="216"/>
    </location>
</feature>
<evidence type="ECO:0000256" key="5">
    <source>
        <dbReference type="ARBA" id="ARBA00023242"/>
    </source>
</evidence>
<keyword evidence="3" id="KW-0863">Zinc-finger</keyword>
<name>A0A3M7SU77_BRAPC</name>
<feature type="domain" description="PARP-type" evidence="7">
    <location>
        <begin position="7"/>
        <end position="85"/>
    </location>
</feature>
<dbReference type="GO" id="GO:0006281">
    <property type="term" value="P:DNA repair"/>
    <property type="evidence" value="ECO:0007669"/>
    <property type="project" value="TreeGrafter"/>
</dbReference>
<dbReference type="GO" id="GO:0003690">
    <property type="term" value="F:double-stranded DNA binding"/>
    <property type="evidence" value="ECO:0007669"/>
    <property type="project" value="TreeGrafter"/>
</dbReference>
<sequence length="253" mass="29574">MLTKPDFIAEYARSARSECRFCQNFIDMSTLRMATYVQSPFFDGKIPNWYHFNCFWKKEKPIDTAFIKGFDNLRWDDQQKIKKKMGLETNDESEEEKEDSDEIEKFSIEYSKSNRSKCKKCLTKIDKDMIRVGAKGTASIDGFYHLDCFAEAKSEIGFNHKTEEINGYNDLNEEDKKKASNLIKPPNQKRKVKDEPDENEIGSDGKKLKSESSDLEKQLKVQSEKFWKLRDSLNKEVSNDLLKKLILENSQKI</sequence>
<dbReference type="Gene3D" id="1.10.20.130">
    <property type="match status" value="1"/>
</dbReference>
<dbReference type="PROSITE" id="PS52007">
    <property type="entry name" value="PADR1"/>
    <property type="match status" value="1"/>
</dbReference>
<feature type="non-terminal residue" evidence="8">
    <location>
        <position position="253"/>
    </location>
</feature>
<proteinExistence type="predicted"/>
<keyword evidence="9" id="KW-1185">Reference proteome</keyword>
<accession>A0A3M7SU77</accession>
<protein>
    <submittedName>
        <fullName evidence="8">Poly [ADP-ribose] polymerase 1</fullName>
    </submittedName>
</protein>
<dbReference type="Gene3D" id="3.30.1740.10">
    <property type="entry name" value="Zinc finger, PARP-type"/>
    <property type="match status" value="2"/>
</dbReference>
<dbReference type="InterPro" id="IPR001510">
    <property type="entry name" value="Znf_PARP"/>
</dbReference>
<dbReference type="Pfam" id="PF00645">
    <property type="entry name" value="zf-PARP"/>
    <property type="match status" value="2"/>
</dbReference>
<dbReference type="Pfam" id="PF21728">
    <property type="entry name" value="PADR1_N"/>
    <property type="match status" value="1"/>
</dbReference>
<evidence type="ECO:0000256" key="6">
    <source>
        <dbReference type="SAM" id="MobiDB-lite"/>
    </source>
</evidence>
<dbReference type="PANTHER" id="PTHR12083:SF9">
    <property type="entry name" value="BIFUNCTIONAL POLYNUCLEOTIDE PHOSPHATASE_KINASE"/>
    <property type="match status" value="1"/>
</dbReference>
<dbReference type="PROSITE" id="PS50064">
    <property type="entry name" value="ZF_PARP_2"/>
    <property type="match status" value="2"/>
</dbReference>
<dbReference type="GO" id="GO:0005634">
    <property type="term" value="C:nucleus"/>
    <property type="evidence" value="ECO:0007669"/>
    <property type="project" value="UniProtKB-SubCell"/>
</dbReference>
<dbReference type="GO" id="GO:0008270">
    <property type="term" value="F:zinc ion binding"/>
    <property type="evidence" value="ECO:0007669"/>
    <property type="project" value="UniProtKB-KW"/>
</dbReference>
<evidence type="ECO:0000313" key="8">
    <source>
        <dbReference type="EMBL" id="RNA39364.1"/>
    </source>
</evidence>
<dbReference type="AlphaFoldDB" id="A0A3M7SU77"/>
<evidence type="ECO:0000313" key="9">
    <source>
        <dbReference type="Proteomes" id="UP000276133"/>
    </source>
</evidence>
<gene>
    <name evidence="8" type="ORF">BpHYR1_001218</name>
</gene>
<evidence type="ECO:0000256" key="4">
    <source>
        <dbReference type="ARBA" id="ARBA00022833"/>
    </source>
</evidence>
<reference evidence="8 9" key="1">
    <citation type="journal article" date="2018" name="Sci. Rep.">
        <title>Genomic signatures of local adaptation to the degree of environmental predictability in rotifers.</title>
        <authorList>
            <person name="Franch-Gras L."/>
            <person name="Hahn C."/>
            <person name="Garcia-Roger E.M."/>
            <person name="Carmona M.J."/>
            <person name="Serra M."/>
            <person name="Gomez A."/>
        </authorList>
    </citation>
    <scope>NUCLEOTIDE SEQUENCE [LARGE SCALE GENOMIC DNA]</scope>
    <source>
        <strain evidence="8">HYR1</strain>
    </source>
</reference>